<evidence type="ECO:0000313" key="2">
    <source>
        <dbReference type="EMBL" id="CDQ06563.1"/>
    </source>
</evidence>
<organism evidence="2">
    <name type="scientific">Brugia malayi</name>
    <name type="common">Filarial nematode worm</name>
    <dbReference type="NCBI Taxonomy" id="6279"/>
    <lineage>
        <taxon>Eukaryota</taxon>
        <taxon>Metazoa</taxon>
        <taxon>Ecdysozoa</taxon>
        <taxon>Nematoda</taxon>
        <taxon>Chromadorea</taxon>
        <taxon>Rhabditida</taxon>
        <taxon>Spirurina</taxon>
        <taxon>Spiruromorpha</taxon>
        <taxon>Filarioidea</taxon>
        <taxon>Onchocercidae</taxon>
        <taxon>Brugia</taxon>
    </lineage>
</organism>
<evidence type="ECO:0000313" key="3">
    <source>
        <dbReference type="EMBL" id="VIP00354.1"/>
    </source>
</evidence>
<dbReference type="AlphaFoldDB" id="A0A0J9YBQ5"/>
<dbReference type="EMBL" id="CAAKNF010000058">
    <property type="protein sequence ID" value="VIP00354.1"/>
    <property type="molecule type" value="Genomic_DNA"/>
</dbReference>
<dbReference type="KEGG" id="bmy:BM_BM8238"/>
<reference evidence="3" key="3">
    <citation type="submission" date="2019-04" db="EMBL/GenBank/DDBJ databases">
        <authorList>
            <person name="Howe K."/>
            <person name="Paulini M."/>
            <person name="Williams G."/>
        </authorList>
    </citation>
    <scope>NUCLEOTIDE SEQUENCE [LARGE SCALE GENOMIC DNA]</scope>
    <source>
        <strain evidence="3">FR3</strain>
    </source>
</reference>
<accession>A0A4E9FUD4</accession>
<dbReference type="WormBase" id="Bm8238">
    <property type="protein sequence ID" value="BM02752"/>
    <property type="gene ID" value="WBGene00228499"/>
</dbReference>
<dbReference type="WBParaSite" id="Bm8238.1">
    <property type="protein sequence ID" value="Bm8238.1"/>
    <property type="gene ID" value="WBGene00228499"/>
</dbReference>
<reference evidence="2 4" key="1">
    <citation type="journal article" date="2007" name="Science">
        <title>Draft genome of the filarial nematode parasite Brugia malayi.</title>
        <authorList>
            <person name="Ghedin E."/>
            <person name="Wang S."/>
            <person name="Spiro D."/>
            <person name="Caler E."/>
            <person name="Zhao Q."/>
            <person name="Crabtree J."/>
            <person name="Allen J.E."/>
            <person name="Delcher A.L."/>
            <person name="Guiliano D.B."/>
            <person name="Miranda-Saavedra D."/>
            <person name="Angiuoli S.V."/>
            <person name="Creasy T."/>
            <person name="Amedeo P."/>
            <person name="Haas B."/>
            <person name="El-Sayed N.M."/>
            <person name="Wortman J.R."/>
            <person name="Feldblyum T."/>
            <person name="Tallon L."/>
            <person name="Schatz M."/>
            <person name="Shumway M."/>
            <person name="Koo H."/>
            <person name="Salzberg S.L."/>
            <person name="Schobel S."/>
            <person name="Pertea M."/>
            <person name="Pop M."/>
            <person name="White O."/>
            <person name="Barton G.J."/>
            <person name="Carlow C.K."/>
            <person name="Crawford M.J."/>
            <person name="Daub J."/>
            <person name="Dimmic M.W."/>
            <person name="Estes C.F."/>
            <person name="Foster J.M."/>
            <person name="Ganatra M."/>
            <person name="Gregory W.F."/>
            <person name="Johnson N.M."/>
            <person name="Jin J."/>
            <person name="Komuniecki R."/>
            <person name="Korf I."/>
            <person name="Kumar S."/>
            <person name="Laney S."/>
            <person name="Li B.W."/>
            <person name="Li W."/>
            <person name="Lindblom T.H."/>
            <person name="Lustigman S."/>
            <person name="Ma D."/>
            <person name="Maina C.V."/>
            <person name="Martin D.M."/>
            <person name="McCarter J.P."/>
            <person name="McReynolds L."/>
            <person name="Mitreva M."/>
            <person name="Nutman T.B."/>
            <person name="Parkinson J."/>
            <person name="Peregrin-Alvarez J.M."/>
            <person name="Poole C."/>
            <person name="Ren Q."/>
            <person name="Saunders L."/>
            <person name="Sluder A.E."/>
            <person name="Smith K."/>
            <person name="Stanke M."/>
            <person name="Unnasch T.R."/>
            <person name="Ware J."/>
            <person name="Wei A.D."/>
            <person name="Weil G."/>
            <person name="Williams D.J."/>
            <person name="Zhang Y."/>
            <person name="Williams S.A."/>
            <person name="Fraser-Liggett C."/>
            <person name="Slatko B."/>
            <person name="Blaxter M.L."/>
            <person name="Scott A.L."/>
        </authorList>
    </citation>
    <scope>NUCLEOTIDE SEQUENCE</scope>
    <source>
        <strain evidence="2 4">FR3</strain>
    </source>
</reference>
<sequence length="108" mass="12661">MVKGDQGILKLIEDGWETLISLKLHINNIQATMHCLQQTMERMARNNSESDRILSQQEQGSTEVRRPLTIKLPRLTFKNFDEIRSNEENSGVDLKQRYIKKRLTKFTD</sequence>
<reference evidence="2" key="2">
    <citation type="submission" date="2012-12" db="EMBL/GenBank/DDBJ databases">
        <authorList>
            <person name="Gao Y.W."/>
            <person name="Fan S.T."/>
            <person name="Sun H.T."/>
            <person name="Wang Z."/>
            <person name="Gao X.L."/>
            <person name="Li Y.G."/>
            <person name="Wang T.C."/>
            <person name="Zhang K."/>
            <person name="Xu W.W."/>
            <person name="Yu Z.J."/>
            <person name="Xia X.Z."/>
        </authorList>
    </citation>
    <scope>NUCLEOTIDE SEQUENCE</scope>
    <source>
        <strain evidence="2">FR3</strain>
    </source>
</reference>
<proteinExistence type="predicted"/>
<evidence type="ECO:0000313" key="4">
    <source>
        <dbReference type="Proteomes" id="UP000006672"/>
    </source>
</evidence>
<protein>
    <submittedName>
        <fullName evidence="2 5">Bm8238</fullName>
    </submittedName>
</protein>
<name>A0A0J9YBQ5_BRUMA</name>
<dbReference type="GeneID" id="6096589"/>
<feature type="compositionally biased region" description="Polar residues" evidence="1">
    <location>
        <begin position="53"/>
        <end position="62"/>
    </location>
</feature>
<evidence type="ECO:0000256" key="1">
    <source>
        <dbReference type="SAM" id="MobiDB-lite"/>
    </source>
</evidence>
<dbReference type="Proteomes" id="UP000006672">
    <property type="component" value="Unassembled WGS sequence"/>
</dbReference>
<dbReference type="CTD" id="6096589"/>
<feature type="compositionally biased region" description="Basic and acidic residues" evidence="1">
    <location>
        <begin position="42"/>
        <end position="52"/>
    </location>
</feature>
<evidence type="ECO:0000313" key="5">
    <source>
        <dbReference type="WBParaSite" id="Bm8238.1"/>
    </source>
</evidence>
<gene>
    <name evidence="2 5 6" type="ORF">Bm8238</name>
    <name evidence="3" type="ORF">BM_BM8238</name>
    <name evidence="2" type="ORF">BM_Bm8238</name>
</gene>
<dbReference type="RefSeq" id="XP_001893136.1">
    <property type="nucleotide sequence ID" value="XM_001893101.1"/>
</dbReference>
<dbReference type="EMBL" id="LN855662">
    <property type="protein sequence ID" value="CDQ06563.1"/>
    <property type="molecule type" value="Genomic_DNA"/>
</dbReference>
<accession>A0A0J9YBQ5</accession>
<feature type="region of interest" description="Disordered" evidence="1">
    <location>
        <begin position="42"/>
        <end position="62"/>
    </location>
</feature>
<reference evidence="5" key="4">
    <citation type="submission" date="2019-12" db="UniProtKB">
        <authorList>
            <consortium name="WormBaseParasite"/>
        </authorList>
    </citation>
    <scope>IDENTIFICATION</scope>
</reference>
<keyword evidence="4" id="KW-1185">Reference proteome</keyword>
<evidence type="ECO:0000313" key="6">
    <source>
        <dbReference type="WormBase" id="Bm8238"/>
    </source>
</evidence>